<dbReference type="GO" id="GO:0005829">
    <property type="term" value="C:cytosol"/>
    <property type="evidence" value="ECO:0007669"/>
    <property type="project" value="TreeGrafter"/>
</dbReference>
<dbReference type="InterPro" id="IPR000253">
    <property type="entry name" value="FHA_dom"/>
</dbReference>
<dbReference type="Proteomes" id="UP001165986">
    <property type="component" value="Unassembled WGS sequence"/>
</dbReference>
<dbReference type="InterPro" id="IPR004363">
    <property type="entry name" value="Methylgl_synth"/>
</dbReference>
<dbReference type="SUPFAM" id="SSF49879">
    <property type="entry name" value="SMAD/FHA domain"/>
    <property type="match status" value="1"/>
</dbReference>
<evidence type="ECO:0000313" key="2">
    <source>
        <dbReference type="EMBL" id="MBD6618439.1"/>
    </source>
</evidence>
<sequence>MKVKVSYSPTVSEVNEVDLVLDTTKEEWVIGRAPDSDVILDSPDVSRLHGKFLLKGGSYYFFDLGSRNGSIVNGEQAEEDQPYILKDGDIIQIGDYVLIVEAVNLLSEQLPETISRTIDPSLFSSLQMTENVNRSNITNLITEEVSHNSAGELSQTTGELETSEMVNTAQPEISESSKVTFTQPDDIMSVFEAIITSDDIIQPPERGSEVAEEISIDVDEIEALEAINNELLVFEIALAEEANFGRSGDMFSQESDEESTVVEIISAEATDLGTSETVSQSQVLIRNDTIKAQPEVVEVFSNQYIDFSSPGTEEVSVNINDIDLSSFPTNVSEIFESTNIHVETAEETLFDEIAEVANVSDHSQTLTQRKIVLIAHESKKSELAEFVAQYEEFFSHSFTITWPSISEVLHQQKGITISQQISAATSGGYLTIASLVCSGDILAVIFLRDFLQTQAGQVNEEALLRLCNINQVLLATNVPTAEAIVHYIKHIAQ</sequence>
<dbReference type="SMART" id="SM00240">
    <property type="entry name" value="FHA"/>
    <property type="match status" value="1"/>
</dbReference>
<dbReference type="InterPro" id="IPR036914">
    <property type="entry name" value="MGS-like_dom_sf"/>
</dbReference>
<dbReference type="PROSITE" id="PS50006">
    <property type="entry name" value="FHA_DOMAIN"/>
    <property type="match status" value="1"/>
</dbReference>
<dbReference type="SUPFAM" id="SSF52335">
    <property type="entry name" value="Methylglyoxal synthase-like"/>
    <property type="match status" value="1"/>
</dbReference>
<organism evidence="2 3">
    <name type="scientific">Komarekiella delphini-convector SJRDD-AB1</name>
    <dbReference type="NCBI Taxonomy" id="2593771"/>
    <lineage>
        <taxon>Bacteria</taxon>
        <taxon>Bacillati</taxon>
        <taxon>Cyanobacteriota</taxon>
        <taxon>Cyanophyceae</taxon>
        <taxon>Nostocales</taxon>
        <taxon>Nostocaceae</taxon>
        <taxon>Komarekiella</taxon>
        <taxon>Komarekiella delphini-convector</taxon>
    </lineage>
</organism>
<dbReference type="Gene3D" id="3.40.50.1380">
    <property type="entry name" value="Methylglyoxal synthase-like domain"/>
    <property type="match status" value="1"/>
</dbReference>
<dbReference type="EMBL" id="VJXY01000026">
    <property type="protein sequence ID" value="MBD6618439.1"/>
    <property type="molecule type" value="Genomic_DNA"/>
</dbReference>
<name>A0AA40T020_9NOST</name>
<dbReference type="AlphaFoldDB" id="A0AA40T020"/>
<dbReference type="Gene3D" id="2.60.200.20">
    <property type="match status" value="1"/>
</dbReference>
<dbReference type="GO" id="GO:0008929">
    <property type="term" value="F:methylglyoxal synthase activity"/>
    <property type="evidence" value="ECO:0007669"/>
    <property type="project" value="InterPro"/>
</dbReference>
<evidence type="ECO:0000259" key="1">
    <source>
        <dbReference type="PROSITE" id="PS50006"/>
    </source>
</evidence>
<dbReference type="RefSeq" id="WP_191759643.1">
    <property type="nucleotide sequence ID" value="NZ_VJXY01000026.1"/>
</dbReference>
<dbReference type="PANTHER" id="PTHR30492:SF0">
    <property type="entry name" value="METHYLGLYOXAL SYNTHASE"/>
    <property type="match status" value="1"/>
</dbReference>
<protein>
    <submittedName>
        <fullName evidence="2">FHA domain-containing protein</fullName>
    </submittedName>
</protein>
<accession>A0AA40T020</accession>
<dbReference type="GO" id="GO:0019242">
    <property type="term" value="P:methylglyoxal biosynthetic process"/>
    <property type="evidence" value="ECO:0007669"/>
    <property type="project" value="InterPro"/>
</dbReference>
<evidence type="ECO:0000313" key="3">
    <source>
        <dbReference type="Proteomes" id="UP001165986"/>
    </source>
</evidence>
<dbReference type="Pfam" id="PF00498">
    <property type="entry name" value="FHA"/>
    <property type="match status" value="1"/>
</dbReference>
<keyword evidence="3" id="KW-1185">Reference proteome</keyword>
<dbReference type="InterPro" id="IPR008984">
    <property type="entry name" value="SMAD_FHA_dom_sf"/>
</dbReference>
<dbReference type="PANTHER" id="PTHR30492">
    <property type="entry name" value="METHYLGLYOXAL SYNTHASE"/>
    <property type="match status" value="1"/>
</dbReference>
<proteinExistence type="predicted"/>
<gene>
    <name evidence="2" type="ORF">FNW02_22080</name>
</gene>
<reference evidence="2" key="1">
    <citation type="submission" date="2019-07" db="EMBL/GenBank/DDBJ databases">
        <title>Toxilogical consequences of a new and cryptic species of cyanobacteria (Komarekiella delphini-convector) recovered from the epidermis of a bottlenose dolphin and 1500 ft. in the air.</title>
        <authorList>
            <person name="Brown A.O."/>
            <person name="Dvorak P."/>
            <person name="Villanueva C.D."/>
            <person name="Foss A.J."/>
            <person name="Garvey A.D."/>
            <person name="Gibson Q.A."/>
            <person name="Johansen J.R."/>
            <person name="Casamatta D.A."/>
        </authorList>
    </citation>
    <scope>NUCLEOTIDE SEQUENCE</scope>
    <source>
        <strain evidence="2">SJRDD-AB1</strain>
    </source>
</reference>
<comment type="caution">
    <text evidence="2">The sequence shown here is derived from an EMBL/GenBank/DDBJ whole genome shotgun (WGS) entry which is preliminary data.</text>
</comment>
<feature type="domain" description="FHA" evidence="1">
    <location>
        <begin position="28"/>
        <end position="77"/>
    </location>
</feature>
<dbReference type="CDD" id="cd00060">
    <property type="entry name" value="FHA"/>
    <property type="match status" value="1"/>
</dbReference>